<dbReference type="InterPro" id="IPR013422">
    <property type="entry name" value="CRISPR-assoc_prot_Cas5_N"/>
</dbReference>
<dbReference type="GO" id="GO:0051607">
    <property type="term" value="P:defense response to virus"/>
    <property type="evidence" value="ECO:0007669"/>
    <property type="project" value="UniProtKB-KW"/>
</dbReference>
<comment type="caution">
    <text evidence="3">The sequence shown here is derived from an EMBL/GenBank/DDBJ whole genome shotgun (WGS) entry which is preliminary data.</text>
</comment>
<evidence type="ECO:0000313" key="4">
    <source>
        <dbReference type="Proteomes" id="UP000410049"/>
    </source>
</evidence>
<organism evidence="3 4">
    <name type="scientific">Bifidobacterium myosotis</name>
    <dbReference type="NCBI Taxonomy" id="1630166"/>
    <lineage>
        <taxon>Bacteria</taxon>
        <taxon>Bacillati</taxon>
        <taxon>Actinomycetota</taxon>
        <taxon>Actinomycetes</taxon>
        <taxon>Bifidobacteriales</taxon>
        <taxon>Bifidobacteriaceae</taxon>
        <taxon>Bifidobacterium</taxon>
    </lineage>
</organism>
<accession>A0A5M9ZLI5</accession>
<dbReference type="Gene3D" id="3.30.70.2660">
    <property type="match status" value="1"/>
</dbReference>
<dbReference type="InterPro" id="IPR021124">
    <property type="entry name" value="CRISPR-assoc_prot_Cas5"/>
</dbReference>
<name>A0A5M9ZLI5_9BIFI</name>
<feature type="region of interest" description="Disordered" evidence="2">
    <location>
        <begin position="124"/>
        <end position="143"/>
    </location>
</feature>
<evidence type="ECO:0000256" key="2">
    <source>
        <dbReference type="SAM" id="MobiDB-lite"/>
    </source>
</evidence>
<gene>
    <name evidence="3" type="primary">cas5</name>
    <name evidence="3" type="ORF">EMO91_06960</name>
</gene>
<dbReference type="NCBIfam" id="TIGR02593">
    <property type="entry name" value="CRISPR_cas5"/>
    <property type="match status" value="1"/>
</dbReference>
<evidence type="ECO:0000313" key="3">
    <source>
        <dbReference type="EMBL" id="KAA8828173.1"/>
    </source>
</evidence>
<dbReference type="Proteomes" id="UP000410049">
    <property type="component" value="Unassembled WGS sequence"/>
</dbReference>
<evidence type="ECO:0000256" key="1">
    <source>
        <dbReference type="ARBA" id="ARBA00023118"/>
    </source>
</evidence>
<dbReference type="EMBL" id="RZUH01000004">
    <property type="protein sequence ID" value="KAA8828173.1"/>
    <property type="molecule type" value="Genomic_DNA"/>
</dbReference>
<sequence>MMTRATLILRLSAPIQSWGTGQAFKRRPAGDAPNAGAVAGLIANAMGRTRADPIDDLKALEFRLRAVRPPAMGRDYHTVDRGRLGTVETVDGLLMDAVWLVALTGDPALLKTIRAAFENPARPVYLGRRSQPPDAPIVDQDREVVDGDPDGLLARAAEDEKRMLAGRFAPRTRMADRARARIDAWRARRAAC</sequence>
<proteinExistence type="predicted"/>
<reference evidence="3 4" key="1">
    <citation type="journal article" date="2019" name="Syst. Appl. Microbiol.">
        <title>Characterization of Bifidobacterium species in feaces of the Egyptian fruit bat: Description of B. vespertilionis sp. nov. and B. rousetti sp. nov.</title>
        <authorList>
            <person name="Modesto M."/>
            <person name="Satti M."/>
            <person name="Watanabe K."/>
            <person name="Puglisi E."/>
            <person name="Morelli L."/>
            <person name="Huang C.-H."/>
            <person name="Liou J.-S."/>
            <person name="Miyashita M."/>
            <person name="Tamura T."/>
            <person name="Saito S."/>
            <person name="Mori K."/>
            <person name="Huang L."/>
            <person name="Sciavilla P."/>
            <person name="Sandri C."/>
            <person name="Spiezio C."/>
            <person name="Vitali F."/>
            <person name="Cavalieri D."/>
            <person name="Perpetuini G."/>
            <person name="Tofalo R."/>
            <person name="Bonetti A."/>
            <person name="Arita M."/>
            <person name="Mattarelli P."/>
        </authorList>
    </citation>
    <scope>NUCLEOTIDE SEQUENCE [LARGE SCALE GENOMIC DNA]</scope>
    <source>
        <strain evidence="3 4">RST17</strain>
    </source>
</reference>
<keyword evidence="1" id="KW-0051">Antiviral defense</keyword>
<dbReference type="GO" id="GO:0043571">
    <property type="term" value="P:maintenance of CRISPR repeat elements"/>
    <property type="evidence" value="ECO:0007669"/>
    <property type="project" value="InterPro"/>
</dbReference>
<dbReference type="Pfam" id="PF09704">
    <property type="entry name" value="Cas_Cas5d"/>
    <property type="match status" value="1"/>
</dbReference>
<protein>
    <submittedName>
        <fullName evidence="3">CRISPR-associated protein Cas5</fullName>
    </submittedName>
</protein>
<dbReference type="CDD" id="cd09645">
    <property type="entry name" value="Cas5_I-E"/>
    <property type="match status" value="1"/>
</dbReference>
<dbReference type="AlphaFoldDB" id="A0A5M9ZLI5"/>